<dbReference type="SUPFAM" id="SSF56349">
    <property type="entry name" value="DNA breaking-rejoining enzymes"/>
    <property type="match status" value="1"/>
</dbReference>
<evidence type="ECO:0000259" key="7">
    <source>
        <dbReference type="PROSITE" id="PS51900"/>
    </source>
</evidence>
<evidence type="ECO:0000256" key="1">
    <source>
        <dbReference type="ARBA" id="ARBA00022829"/>
    </source>
</evidence>
<dbReference type="InterPro" id="IPR011010">
    <property type="entry name" value="DNA_brk_join_enz"/>
</dbReference>
<dbReference type="PROSITE" id="PS51900">
    <property type="entry name" value="CB"/>
    <property type="match status" value="1"/>
</dbReference>
<dbReference type="Gene3D" id="1.10.150.130">
    <property type="match status" value="1"/>
</dbReference>
<proteinExistence type="predicted"/>
<dbReference type="PROSITE" id="PS51898">
    <property type="entry name" value="TYR_RECOMBINASE"/>
    <property type="match status" value="1"/>
</dbReference>
<dbReference type="InterPro" id="IPR044068">
    <property type="entry name" value="CB"/>
</dbReference>
<comment type="caution">
    <text evidence="8">The sequence shown here is derived from an EMBL/GenBank/DDBJ whole genome shotgun (WGS) entry which is preliminary data.</text>
</comment>
<dbReference type="Gene3D" id="1.10.443.10">
    <property type="entry name" value="Intergrase catalytic core"/>
    <property type="match status" value="1"/>
</dbReference>
<evidence type="ECO:0000256" key="5">
    <source>
        <dbReference type="PROSITE-ProRule" id="PRU01248"/>
    </source>
</evidence>
<accession>A0ABT3MWB9</accession>
<dbReference type="InterPro" id="IPR013762">
    <property type="entry name" value="Integrase-like_cat_sf"/>
</dbReference>
<reference evidence="8 9" key="1">
    <citation type="submission" date="2022-10" db="EMBL/GenBank/DDBJ databases">
        <title>High-quality genome sequences of two octocoral-associated bacteria, Endozoicomonas euniceicola EF212 and Endozoicomonas gorgoniicola PS125.</title>
        <authorList>
            <person name="Chiou Y.-J."/>
            <person name="Chen Y.-H."/>
        </authorList>
    </citation>
    <scope>NUCLEOTIDE SEQUENCE [LARGE SCALE GENOMIC DNA]</scope>
    <source>
        <strain evidence="8 9">PS125</strain>
    </source>
</reference>
<dbReference type="InterPro" id="IPR010998">
    <property type="entry name" value="Integrase_recombinase_N"/>
</dbReference>
<evidence type="ECO:0000313" key="9">
    <source>
        <dbReference type="Proteomes" id="UP001209854"/>
    </source>
</evidence>
<dbReference type="InterPro" id="IPR050090">
    <property type="entry name" value="Tyrosine_recombinase_XerCD"/>
</dbReference>
<dbReference type="Proteomes" id="UP001209854">
    <property type="component" value="Unassembled WGS sequence"/>
</dbReference>
<evidence type="ECO:0000256" key="2">
    <source>
        <dbReference type="ARBA" id="ARBA00022908"/>
    </source>
</evidence>
<feature type="domain" description="Tyr recombinase" evidence="6">
    <location>
        <begin position="118"/>
        <end position="323"/>
    </location>
</feature>
<dbReference type="RefSeq" id="WP_262568487.1">
    <property type="nucleotide sequence ID" value="NZ_JAPFCC010000001.1"/>
</dbReference>
<keyword evidence="1" id="KW-0159">Chromosome partition</keyword>
<keyword evidence="4" id="KW-0233">DNA recombination</keyword>
<evidence type="ECO:0000256" key="4">
    <source>
        <dbReference type="ARBA" id="ARBA00023172"/>
    </source>
</evidence>
<sequence>MNKNTEQADDELLLIESWLTFLSVNRGHAVSTINKYRGYLKQLQRYLVEKHDNTRLLQARQSMLEDFTGLFLHKKGVAPKSRHVVVAACKGFFQWLVDQELAVSNPSHSLQYPNVGRKLPKQLGLSNAERLLMQPDIDTFKGVRDAAMLSLLIGCGMRVSGLVNLNQEDLFWFDYKGQQRLAVLVTEKGGHERELTIPHEAMLLLQAYLGHEELKDIDRTLPDGSQVLFVSTRNRRVPLHEYRGEYRRLTTKSVWSMMQGYGIAAGLPEELCHPHAIRHMLGAEMMEEDASTLQVQAVFGHADPKTSEIYARIARGKLTEVIDKANPLRKINTPVSPLVKEMKKRGAL</sequence>
<dbReference type="Pfam" id="PF00589">
    <property type="entry name" value="Phage_integrase"/>
    <property type="match status" value="1"/>
</dbReference>
<dbReference type="PANTHER" id="PTHR30349:SF81">
    <property type="entry name" value="TYROSINE RECOMBINASE XERC"/>
    <property type="match status" value="1"/>
</dbReference>
<keyword evidence="2" id="KW-0229">DNA integration</keyword>
<evidence type="ECO:0000256" key="3">
    <source>
        <dbReference type="ARBA" id="ARBA00023125"/>
    </source>
</evidence>
<protein>
    <submittedName>
        <fullName evidence="8">Tyrosine-type recombinase/integrase</fullName>
    </submittedName>
</protein>
<dbReference type="InterPro" id="IPR004107">
    <property type="entry name" value="Integrase_SAM-like_N"/>
</dbReference>
<gene>
    <name evidence="8" type="ORF">NX722_13725</name>
</gene>
<evidence type="ECO:0000259" key="6">
    <source>
        <dbReference type="PROSITE" id="PS51898"/>
    </source>
</evidence>
<keyword evidence="9" id="KW-1185">Reference proteome</keyword>
<organism evidence="8 9">
    <name type="scientific">Endozoicomonas gorgoniicola</name>
    <dbReference type="NCBI Taxonomy" id="1234144"/>
    <lineage>
        <taxon>Bacteria</taxon>
        <taxon>Pseudomonadati</taxon>
        <taxon>Pseudomonadota</taxon>
        <taxon>Gammaproteobacteria</taxon>
        <taxon>Oceanospirillales</taxon>
        <taxon>Endozoicomonadaceae</taxon>
        <taxon>Endozoicomonas</taxon>
    </lineage>
</organism>
<evidence type="ECO:0000313" key="8">
    <source>
        <dbReference type="EMBL" id="MCW7553668.1"/>
    </source>
</evidence>
<feature type="domain" description="Core-binding (CB)" evidence="7">
    <location>
        <begin position="9"/>
        <end position="97"/>
    </location>
</feature>
<dbReference type="InterPro" id="IPR002104">
    <property type="entry name" value="Integrase_catalytic"/>
</dbReference>
<dbReference type="PANTHER" id="PTHR30349">
    <property type="entry name" value="PHAGE INTEGRASE-RELATED"/>
    <property type="match status" value="1"/>
</dbReference>
<keyword evidence="3 5" id="KW-0238">DNA-binding</keyword>
<dbReference type="SUPFAM" id="SSF47823">
    <property type="entry name" value="lambda integrase-like, N-terminal domain"/>
    <property type="match status" value="1"/>
</dbReference>
<dbReference type="Pfam" id="PF02899">
    <property type="entry name" value="Phage_int_SAM_1"/>
    <property type="match status" value="1"/>
</dbReference>
<name>A0ABT3MWB9_9GAMM</name>
<dbReference type="EMBL" id="JAPFCC010000001">
    <property type="protein sequence ID" value="MCW7553668.1"/>
    <property type="molecule type" value="Genomic_DNA"/>
</dbReference>